<dbReference type="InterPro" id="IPR051328">
    <property type="entry name" value="T7SS_ABC-Transporter"/>
</dbReference>
<dbReference type="AlphaFoldDB" id="A0A1R1AZ40"/>
<evidence type="ECO:0000259" key="6">
    <source>
        <dbReference type="Pfam" id="PF12051"/>
    </source>
</evidence>
<feature type="transmembrane region" description="Helical" evidence="5">
    <location>
        <begin position="356"/>
        <end position="377"/>
    </location>
</feature>
<dbReference type="InterPro" id="IPR022703">
    <property type="entry name" value="DUF3533"/>
</dbReference>
<comment type="caution">
    <text evidence="7">The sequence shown here is derived from an EMBL/GenBank/DDBJ whole genome shotgun (WGS) entry which is preliminary data.</text>
</comment>
<dbReference type="EMBL" id="MRTF01000006">
    <property type="protein sequence ID" value="OME91363.1"/>
    <property type="molecule type" value="Genomic_DNA"/>
</dbReference>
<dbReference type="OrthoDB" id="2406134at2"/>
<accession>A0A1R1AZ40</accession>
<dbReference type="Gene3D" id="3.40.1710.10">
    <property type="entry name" value="abc type-2 transporter like domain"/>
    <property type="match status" value="1"/>
</dbReference>
<sequence length="392" mass="41606">MGFLRQNMLWVGALVIILVLSIFGVAMMGSIAGAKPKSLPVALVVLDQPAALPNGEPLAVGDMMKGMLQGNSQLPIHWEIVKSEAEAREGLDSQKYYGALVLPEDLSAGILSLQSPAPKPAVVQVLVNEGMSTQASTAVKQMLGQAMKMAGVQLSNQALTMISTQTDMLPVATAQALLTPFEVHEEVVHPVGVNHASGNAPGMLVQILWIGCLIISVFLFQALQKAVADGSSRGASIVLQSAAGLLLAGLASGFLIWMASSWYGMELANGGRVWLMLWLAGSAFFLLQSTLLNWMGIPAMGILVLLMFFSMPLLNMAPEFLPQATQDWLYSWTPLRFAASALKDVMYFDGVSASSANAAVLWSVAGGFLVLLLASVLKKGSLSDKRKSMTAS</sequence>
<dbReference type="RefSeq" id="WP_076323758.1">
    <property type="nucleotide sequence ID" value="NZ_MRTF01000006.1"/>
</dbReference>
<evidence type="ECO:0000256" key="3">
    <source>
        <dbReference type="ARBA" id="ARBA00022989"/>
    </source>
</evidence>
<evidence type="ECO:0000256" key="4">
    <source>
        <dbReference type="ARBA" id="ARBA00023136"/>
    </source>
</evidence>
<comment type="subcellular location">
    <subcellularLocation>
        <location evidence="1">Membrane</location>
        <topology evidence="1">Multi-pass membrane protein</topology>
    </subcellularLocation>
</comment>
<keyword evidence="2 5" id="KW-0812">Transmembrane</keyword>
<organism evidence="7 8">
    <name type="scientific">Paenibacillus lautus</name>
    <name type="common">Bacillus lautus</name>
    <dbReference type="NCBI Taxonomy" id="1401"/>
    <lineage>
        <taxon>Bacteria</taxon>
        <taxon>Bacillati</taxon>
        <taxon>Bacillota</taxon>
        <taxon>Bacilli</taxon>
        <taxon>Bacillales</taxon>
        <taxon>Paenibacillaceae</taxon>
        <taxon>Paenibacillus</taxon>
    </lineage>
</organism>
<gene>
    <name evidence="7" type="ORF">BK123_18035</name>
</gene>
<protein>
    <submittedName>
        <fullName evidence="7">DUF3533 domain-containing protein</fullName>
    </submittedName>
</protein>
<feature type="domain" description="DUF3533" evidence="6">
    <location>
        <begin position="14"/>
        <end position="360"/>
    </location>
</feature>
<evidence type="ECO:0000256" key="5">
    <source>
        <dbReference type="SAM" id="Phobius"/>
    </source>
</evidence>
<evidence type="ECO:0000313" key="7">
    <source>
        <dbReference type="EMBL" id="OME91363.1"/>
    </source>
</evidence>
<proteinExistence type="predicted"/>
<dbReference type="Proteomes" id="UP000187074">
    <property type="component" value="Unassembled WGS sequence"/>
</dbReference>
<reference evidence="7 8" key="1">
    <citation type="submission" date="2016-11" db="EMBL/GenBank/DDBJ databases">
        <title>Paenibacillus species isolates.</title>
        <authorList>
            <person name="Beno S.M."/>
        </authorList>
    </citation>
    <scope>NUCLEOTIDE SEQUENCE [LARGE SCALE GENOMIC DNA]</scope>
    <source>
        <strain evidence="7 8">FSL F4-0100</strain>
    </source>
</reference>
<dbReference type="GO" id="GO:0016020">
    <property type="term" value="C:membrane"/>
    <property type="evidence" value="ECO:0007669"/>
    <property type="project" value="UniProtKB-SubCell"/>
</dbReference>
<dbReference type="Pfam" id="PF12051">
    <property type="entry name" value="DUF3533"/>
    <property type="match status" value="1"/>
</dbReference>
<dbReference type="PANTHER" id="PTHR43077:SF5">
    <property type="entry name" value="PHAGE INFECTION PROTEIN"/>
    <property type="match status" value="1"/>
</dbReference>
<name>A0A1R1AZ40_PAELA</name>
<feature type="transmembrane region" description="Helical" evidence="5">
    <location>
        <begin position="294"/>
        <end position="314"/>
    </location>
</feature>
<dbReference type="PANTHER" id="PTHR43077">
    <property type="entry name" value="TRANSPORT PERMEASE YVFS-RELATED"/>
    <property type="match status" value="1"/>
</dbReference>
<feature type="transmembrane region" description="Helical" evidence="5">
    <location>
        <begin position="203"/>
        <end position="223"/>
    </location>
</feature>
<evidence type="ECO:0000256" key="1">
    <source>
        <dbReference type="ARBA" id="ARBA00004141"/>
    </source>
</evidence>
<evidence type="ECO:0000256" key="2">
    <source>
        <dbReference type="ARBA" id="ARBA00022692"/>
    </source>
</evidence>
<feature type="transmembrane region" description="Helical" evidence="5">
    <location>
        <begin position="235"/>
        <end position="259"/>
    </location>
</feature>
<keyword evidence="4 5" id="KW-0472">Membrane</keyword>
<keyword evidence="3 5" id="KW-1133">Transmembrane helix</keyword>
<feature type="transmembrane region" description="Helical" evidence="5">
    <location>
        <begin position="271"/>
        <end position="287"/>
    </location>
</feature>
<dbReference type="STRING" id="1401.BK123_18035"/>
<evidence type="ECO:0000313" key="8">
    <source>
        <dbReference type="Proteomes" id="UP000187074"/>
    </source>
</evidence>